<name>A0A9D4IJ82_DREPO</name>
<reference evidence="1" key="1">
    <citation type="journal article" date="2019" name="bioRxiv">
        <title>The Genome of the Zebra Mussel, Dreissena polymorpha: A Resource for Invasive Species Research.</title>
        <authorList>
            <person name="McCartney M.A."/>
            <person name="Auch B."/>
            <person name="Kono T."/>
            <person name="Mallez S."/>
            <person name="Zhang Y."/>
            <person name="Obille A."/>
            <person name="Becker A."/>
            <person name="Abrahante J.E."/>
            <person name="Garbe J."/>
            <person name="Badalamenti J.P."/>
            <person name="Herman A."/>
            <person name="Mangelson H."/>
            <person name="Liachko I."/>
            <person name="Sullivan S."/>
            <person name="Sone E.D."/>
            <person name="Koren S."/>
            <person name="Silverstein K.A.T."/>
            <person name="Beckman K.B."/>
            <person name="Gohl D.M."/>
        </authorList>
    </citation>
    <scope>NUCLEOTIDE SEQUENCE</scope>
    <source>
        <strain evidence="1">Duluth1</strain>
        <tissue evidence="1">Whole animal</tissue>
    </source>
</reference>
<dbReference type="Proteomes" id="UP000828390">
    <property type="component" value="Unassembled WGS sequence"/>
</dbReference>
<dbReference type="AlphaFoldDB" id="A0A9D4IJ82"/>
<reference evidence="1" key="2">
    <citation type="submission" date="2020-11" db="EMBL/GenBank/DDBJ databases">
        <authorList>
            <person name="McCartney M.A."/>
            <person name="Auch B."/>
            <person name="Kono T."/>
            <person name="Mallez S."/>
            <person name="Becker A."/>
            <person name="Gohl D.M."/>
            <person name="Silverstein K.A.T."/>
            <person name="Koren S."/>
            <person name="Bechman K.B."/>
            <person name="Herman A."/>
            <person name="Abrahante J.E."/>
            <person name="Garbe J."/>
        </authorList>
    </citation>
    <scope>NUCLEOTIDE SEQUENCE</scope>
    <source>
        <strain evidence="1">Duluth1</strain>
        <tissue evidence="1">Whole animal</tissue>
    </source>
</reference>
<organism evidence="1 2">
    <name type="scientific">Dreissena polymorpha</name>
    <name type="common">Zebra mussel</name>
    <name type="synonym">Mytilus polymorpha</name>
    <dbReference type="NCBI Taxonomy" id="45954"/>
    <lineage>
        <taxon>Eukaryota</taxon>
        <taxon>Metazoa</taxon>
        <taxon>Spiralia</taxon>
        <taxon>Lophotrochozoa</taxon>
        <taxon>Mollusca</taxon>
        <taxon>Bivalvia</taxon>
        <taxon>Autobranchia</taxon>
        <taxon>Heteroconchia</taxon>
        <taxon>Euheterodonta</taxon>
        <taxon>Imparidentia</taxon>
        <taxon>Neoheterodontei</taxon>
        <taxon>Myida</taxon>
        <taxon>Dreissenoidea</taxon>
        <taxon>Dreissenidae</taxon>
        <taxon>Dreissena</taxon>
    </lineage>
</organism>
<sequence length="111" mass="12246">MVSGQSANTDSLPSVLSPHLYWWLDYETLGRSSASSTAVFLTSHTDASKECGGAHLEPLSLIMYGMWSPQEYHLHINNLEMRAVFLAASHFQSHLQDSCVIVSTVFTSVVD</sequence>
<proteinExistence type="predicted"/>
<dbReference type="EMBL" id="JAIWYP010000009">
    <property type="protein sequence ID" value="KAH3773718.1"/>
    <property type="molecule type" value="Genomic_DNA"/>
</dbReference>
<keyword evidence="2" id="KW-1185">Reference proteome</keyword>
<protein>
    <submittedName>
        <fullName evidence="1">Uncharacterized protein</fullName>
    </submittedName>
</protein>
<evidence type="ECO:0000313" key="2">
    <source>
        <dbReference type="Proteomes" id="UP000828390"/>
    </source>
</evidence>
<gene>
    <name evidence="1" type="ORF">DPMN_175086</name>
</gene>
<comment type="caution">
    <text evidence="1">The sequence shown here is derived from an EMBL/GenBank/DDBJ whole genome shotgun (WGS) entry which is preliminary data.</text>
</comment>
<evidence type="ECO:0000313" key="1">
    <source>
        <dbReference type="EMBL" id="KAH3773718.1"/>
    </source>
</evidence>
<accession>A0A9D4IJ82</accession>